<keyword evidence="3" id="KW-0677">Repeat</keyword>
<comment type="caution">
    <text evidence="8">The sequence shown here is derived from an EMBL/GenBank/DDBJ whole genome shotgun (WGS) entry which is preliminary data.</text>
</comment>
<evidence type="ECO:0000259" key="7">
    <source>
        <dbReference type="Pfam" id="PF24492"/>
    </source>
</evidence>
<dbReference type="GO" id="GO:0043248">
    <property type="term" value="P:proteasome assembly"/>
    <property type="evidence" value="ECO:0007669"/>
    <property type="project" value="InterPro"/>
</dbReference>
<feature type="domain" description="Proteasome component Ecm29 N-terminal" evidence="6">
    <location>
        <begin position="22"/>
        <end position="534"/>
    </location>
</feature>
<dbReference type="SUPFAM" id="SSF48371">
    <property type="entry name" value="ARM repeat"/>
    <property type="match status" value="2"/>
</dbReference>
<evidence type="ECO:0000313" key="8">
    <source>
        <dbReference type="EMBL" id="KAJ0396406.1"/>
    </source>
</evidence>
<dbReference type="EMBL" id="JAKCXM010000296">
    <property type="protein sequence ID" value="KAJ0396406.1"/>
    <property type="molecule type" value="Genomic_DNA"/>
</dbReference>
<dbReference type="Pfam" id="PF13001">
    <property type="entry name" value="ECM29_N"/>
    <property type="match status" value="1"/>
</dbReference>
<sequence length="1966" mass="210582">MATTSPPPQDDDDALRREIEALDRVLFRLASISDDARFLQVLESLLPQLLCLFPTALASPTAAELRDKILQVIAHVRTRLQAIAAPTLPVAALAELLSDHERSVYTRNFASLFIEMGFSSLPRDRQISVLATVVASLRRASSAQQDACFRMLLSALPLSGAEARALGCERGAAVVLSDFLLDVVLYTGTASATPPHGLMAQRLERLQRAKVSELRREQLYERQLHVLQLVKAMAASSSDHGHGHGHACLHYVAGAASHHHAIKSLCDDLLQRVVKGELHPESPLEDATFCRQLMVFMLGSLSQQRSAVASALEGADAILLGDRARAADASLLAAIGLLSASKASANVLPQMLQVVCQLMFGQETGRPPNVAQRIKIAGVKLAQWVLHQADSQLLASLYAPVLLPTFLRVLMDTPADETPSDAAFAAEFRLGIYESVSVLSARAPAILAASAQAFQVVLARCLVESAGGLPTAANAGKTLAALQAAYASHASEAVLGQIEAELIGLLRGAKLFDPRSRYERVRCAVADWAGRLLACRQSTTLRFALFRLSADPDEAVRESARAAIYREPLPTVAELAASLAAAYPTRDLKTQLDPLVAKTYIEFAHALVNKATARGLDAPLAGTLEYFVETLSYSTQLPAAPDVRSLLEAIASSLVELLEAHGDAIAVALGDRVEKIVAAAYAGHDRRFLLNMARLLEASFARLEPSAQASIARRLVHRSLASFADASKLVGHATASFCSSAYLLGSAVSRVDALSSSEALGPLEADALAAQALETVVKVLVSRVATVSNTTAIPRGEDAQNKLLDELRSCCDAMALSGSWNALLKPAQGATPDALRAHRVAALDALCVVLRWKLTELSADGSLKQKLLAMKQVALETIASLLAGSVVYDAVIAEANDRVLAAVLALGSQPLAAEMQVTVGQTLVALGEVQNRIGQQPTDHNSDGATATRLLTRILHECVGSSSPVLRRSACIWLLTICAAGLGPSRATAVGSAWRQLFHAESAFPLLTQLHDFFVSMLSDAQAIAKESAVKGLAYLRLRAPSKELGDQFSDALFRRLRCYRAFTSTADSTTRQASQPLGDDGDNNPSDAPEDGATAASAGDTVSNIAYREVSNVAADIGDPELVYSLLYLSTTDPIWSALAAPPPHVSSRFSFPKADREFRAQLIANANSEWANNGFEHGDKLLSWLFLLKHHGNSKVAEIMTGLWGVASGQLALSAVAGSERDRSVVDDRRDVLMAFLLSKIETSRNFKYREAGCLALTALLAGADAEQVNGQFTRLWKAAARSVDDVTEAVAAVALKLFRALGELSLRVAARDAQCRRELVDFLVLEGMVSKNAVCRALSIDLILRVVKDVDADALRGRLAGLILKCLEYLSSLEIPELQYAQFHVDKKDQLERLRVSLSQSGPVGQLLEQCTTQLKALAVAEINAAAAPAPGADAVSIVDDVSRGVVSILKFGVGLNTRVGTANFVATLATELSFELRKCKGADLILAKALLPYVRERSAAENLVYGDDEDRYAADGSGVQDALVLQSYCRAAAYLCPLAEPSLVRTFVRDGIFACAQGASPQEQPDTVELVDSSRFLLVSALAAKELVNKCPPTVDASALASVDNRSEWYCGCIFPAAFIGQFAEATALKAAWTDVLQALPPTVSHAEASLDASLAAIGRLIRHPAWGTRKQAVRALQALFVPGSVFRQRISSERTDQIWRELLAAIPGRLWRGKGAVLEALVTVAAVRDAEAFAALSDLLVSECDRAWKNQDTEYLESSLLALAALSSTARPGDAVTRERRVRLFSELQSRVEAWPQLPPMLIKALFETLAALWPESCSTDDSEAAARSTHAALQWLCRAAAQPALHVWSVRRAVFDTTAAVVAGAPRAPLLNTQLVTALLERCTGELGVRDGRYSMVRVSAAGVLDALLGRGLGLRELELVLVVNRERLESAVATLRRSDEPAEQQAAARVAARLQSPVQ</sequence>
<evidence type="ECO:0000256" key="3">
    <source>
        <dbReference type="ARBA" id="ARBA00022737"/>
    </source>
</evidence>
<evidence type="ECO:0000256" key="1">
    <source>
        <dbReference type="ARBA" id="ARBA00004496"/>
    </source>
</evidence>
<dbReference type="InterPro" id="IPR016024">
    <property type="entry name" value="ARM-type_fold"/>
</dbReference>
<feature type="domain" description="Proteasome adapter and scaffold protein ECM29 HEAT-repeat" evidence="7">
    <location>
        <begin position="1359"/>
        <end position="1504"/>
    </location>
</feature>
<dbReference type="GO" id="GO:0060090">
    <property type="term" value="F:molecular adaptor activity"/>
    <property type="evidence" value="ECO:0007669"/>
    <property type="project" value="InterPro"/>
</dbReference>
<dbReference type="InterPro" id="IPR024372">
    <property type="entry name" value="Ecm29_N"/>
</dbReference>
<dbReference type="GO" id="GO:0036503">
    <property type="term" value="P:ERAD pathway"/>
    <property type="evidence" value="ECO:0007669"/>
    <property type="project" value="TreeGrafter"/>
</dbReference>
<evidence type="ECO:0000256" key="5">
    <source>
        <dbReference type="SAM" id="MobiDB-lite"/>
    </source>
</evidence>
<comment type="subcellular location">
    <subcellularLocation>
        <location evidence="1">Cytoplasm</location>
    </subcellularLocation>
</comment>
<dbReference type="InterPro" id="IPR055443">
    <property type="entry name" value="HEAT_ECM29"/>
</dbReference>
<dbReference type="GO" id="GO:0005737">
    <property type="term" value="C:cytoplasm"/>
    <property type="evidence" value="ECO:0007669"/>
    <property type="project" value="UniProtKB-SubCell"/>
</dbReference>
<evidence type="ECO:0008006" key="10">
    <source>
        <dbReference type="Google" id="ProtNLM"/>
    </source>
</evidence>
<protein>
    <recommendedName>
        <fullName evidence="10">DUF2428 domain-containing protein</fullName>
    </recommendedName>
</protein>
<dbReference type="GO" id="GO:0005634">
    <property type="term" value="C:nucleus"/>
    <property type="evidence" value="ECO:0007669"/>
    <property type="project" value="TreeGrafter"/>
</dbReference>
<keyword evidence="9" id="KW-1185">Reference proteome</keyword>
<dbReference type="PANTHER" id="PTHR23346">
    <property type="entry name" value="TRANSLATIONAL ACTIVATOR GCN1-RELATED"/>
    <property type="match status" value="1"/>
</dbReference>
<evidence type="ECO:0000256" key="2">
    <source>
        <dbReference type="ARBA" id="ARBA00022490"/>
    </source>
</evidence>
<keyword evidence="4" id="KW-0647">Proteasome</keyword>
<accession>A0AAD5LCH6</accession>
<evidence type="ECO:0000259" key="6">
    <source>
        <dbReference type="Pfam" id="PF13001"/>
    </source>
</evidence>
<evidence type="ECO:0000313" key="9">
    <source>
        <dbReference type="Proteomes" id="UP001209570"/>
    </source>
</evidence>
<evidence type="ECO:0000256" key="4">
    <source>
        <dbReference type="ARBA" id="ARBA00022942"/>
    </source>
</evidence>
<dbReference type="PANTHER" id="PTHR23346:SF19">
    <property type="entry name" value="PROTEASOME ADAPTER AND SCAFFOLD PROTEIN ECM29"/>
    <property type="match status" value="1"/>
</dbReference>
<keyword evidence="2" id="KW-0963">Cytoplasm</keyword>
<reference evidence="8" key="1">
    <citation type="submission" date="2021-12" db="EMBL/GenBank/DDBJ databases">
        <title>Prjna785345.</title>
        <authorList>
            <person name="Rujirawat T."/>
            <person name="Krajaejun T."/>
        </authorList>
    </citation>
    <scope>NUCLEOTIDE SEQUENCE</scope>
    <source>
        <strain evidence="8">Pi057C3</strain>
    </source>
</reference>
<dbReference type="Proteomes" id="UP001209570">
    <property type="component" value="Unassembled WGS sequence"/>
</dbReference>
<proteinExistence type="predicted"/>
<name>A0AAD5LCH6_PYTIN</name>
<gene>
    <name evidence="8" type="ORF">P43SY_001736</name>
</gene>
<dbReference type="GO" id="GO:0000502">
    <property type="term" value="C:proteasome complex"/>
    <property type="evidence" value="ECO:0007669"/>
    <property type="project" value="UniProtKB-KW"/>
</dbReference>
<dbReference type="Pfam" id="PF24492">
    <property type="entry name" value="HEAT_ECM29"/>
    <property type="match status" value="1"/>
</dbReference>
<organism evidence="8 9">
    <name type="scientific">Pythium insidiosum</name>
    <name type="common">Pythiosis disease agent</name>
    <dbReference type="NCBI Taxonomy" id="114742"/>
    <lineage>
        <taxon>Eukaryota</taxon>
        <taxon>Sar</taxon>
        <taxon>Stramenopiles</taxon>
        <taxon>Oomycota</taxon>
        <taxon>Peronosporomycetes</taxon>
        <taxon>Pythiales</taxon>
        <taxon>Pythiaceae</taxon>
        <taxon>Pythium</taxon>
    </lineage>
</organism>
<feature type="region of interest" description="Disordered" evidence="5">
    <location>
        <begin position="1068"/>
        <end position="1098"/>
    </location>
</feature>